<dbReference type="Pfam" id="PF08144">
    <property type="entry name" value="CPL"/>
    <property type="match status" value="1"/>
</dbReference>
<evidence type="ECO:0000256" key="3">
    <source>
        <dbReference type="ARBA" id="ARBA00022737"/>
    </source>
</evidence>
<dbReference type="VEuPathDB" id="FungiDB:BO80DRAFT_418271"/>
<feature type="compositionally biased region" description="Basic and acidic residues" evidence="6">
    <location>
        <begin position="129"/>
        <end position="146"/>
    </location>
</feature>
<evidence type="ECO:0000256" key="6">
    <source>
        <dbReference type="SAM" id="MobiDB-lite"/>
    </source>
</evidence>
<reference evidence="8 9" key="1">
    <citation type="submission" date="2018-02" db="EMBL/GenBank/DDBJ databases">
        <title>The genomes of Aspergillus section Nigri reveals drivers in fungal speciation.</title>
        <authorList>
            <consortium name="DOE Joint Genome Institute"/>
            <person name="Vesth T.C."/>
            <person name="Nybo J."/>
            <person name="Theobald S."/>
            <person name="Brandl J."/>
            <person name="Frisvad J.C."/>
            <person name="Nielsen K.F."/>
            <person name="Lyhne E.K."/>
            <person name="Kogle M.E."/>
            <person name="Kuo A."/>
            <person name="Riley R."/>
            <person name="Clum A."/>
            <person name="Nolan M."/>
            <person name="Lipzen A."/>
            <person name="Salamov A."/>
            <person name="Henrissat B."/>
            <person name="Wiebenga A."/>
            <person name="De vries R.P."/>
            <person name="Grigoriev I.V."/>
            <person name="Mortensen U.H."/>
            <person name="Andersen M.R."/>
            <person name="Baker S.E."/>
        </authorList>
    </citation>
    <scope>NUCLEOTIDE SEQUENCE [LARGE SCALE GENOMIC DNA]</scope>
    <source>
        <strain evidence="8 9">CBS 121593</strain>
    </source>
</reference>
<gene>
    <name evidence="8" type="ORF">BO80DRAFT_418271</name>
</gene>
<evidence type="ECO:0000256" key="4">
    <source>
        <dbReference type="ARBA" id="ARBA00022884"/>
    </source>
</evidence>
<keyword evidence="4" id="KW-0694">RNA-binding</keyword>
<name>A0A395GK60_9EURO</name>
<dbReference type="InterPro" id="IPR033133">
    <property type="entry name" value="PUM-HD"/>
</dbReference>
<evidence type="ECO:0000256" key="5">
    <source>
        <dbReference type="ARBA" id="ARBA00024893"/>
    </source>
</evidence>
<dbReference type="GO" id="GO:0003729">
    <property type="term" value="F:mRNA binding"/>
    <property type="evidence" value="ECO:0007669"/>
    <property type="project" value="TreeGrafter"/>
</dbReference>
<dbReference type="SUPFAM" id="SSF48371">
    <property type="entry name" value="ARM repeat"/>
    <property type="match status" value="1"/>
</dbReference>
<comment type="function">
    <text evidence="5">RNA-binding nucleolar protein required for pre-rRNA processing. Involved in production of 18S rRNA and assembly of small ribosomal subunit.</text>
</comment>
<keyword evidence="3" id="KW-0677">Repeat</keyword>
<organism evidence="8 9">
    <name type="scientific">Aspergillus ibericus CBS 121593</name>
    <dbReference type="NCBI Taxonomy" id="1448316"/>
    <lineage>
        <taxon>Eukaryota</taxon>
        <taxon>Fungi</taxon>
        <taxon>Dikarya</taxon>
        <taxon>Ascomycota</taxon>
        <taxon>Pezizomycotina</taxon>
        <taxon>Eurotiomycetes</taxon>
        <taxon>Eurotiomycetidae</taxon>
        <taxon>Eurotiales</taxon>
        <taxon>Aspergillaceae</taxon>
        <taxon>Aspergillus</taxon>
        <taxon>Aspergillus subgen. Circumdati</taxon>
    </lineage>
</organism>
<dbReference type="OrthoDB" id="497380at2759"/>
<keyword evidence="9" id="KW-1185">Reference proteome</keyword>
<feature type="compositionally biased region" description="Basic and acidic residues" evidence="6">
    <location>
        <begin position="667"/>
        <end position="680"/>
    </location>
</feature>
<dbReference type="PANTHER" id="PTHR13389:SF0">
    <property type="entry name" value="PUMILIO HOMOLOG 3"/>
    <property type="match status" value="1"/>
</dbReference>
<evidence type="ECO:0000256" key="2">
    <source>
        <dbReference type="ARBA" id="ARBA00022552"/>
    </source>
</evidence>
<dbReference type="InterPro" id="IPR012959">
    <property type="entry name" value="CPL_dom"/>
</dbReference>
<dbReference type="InterPro" id="IPR016024">
    <property type="entry name" value="ARM-type_fold"/>
</dbReference>
<dbReference type="InterPro" id="IPR011989">
    <property type="entry name" value="ARM-like"/>
</dbReference>
<dbReference type="AlphaFoldDB" id="A0A395GK60"/>
<dbReference type="InterPro" id="IPR001313">
    <property type="entry name" value="Pumilio_RNA-bd_rpt"/>
</dbReference>
<dbReference type="PROSITE" id="PS50303">
    <property type="entry name" value="PUM_HD"/>
    <property type="match status" value="1"/>
</dbReference>
<dbReference type="RefSeq" id="XP_025570122.1">
    <property type="nucleotide sequence ID" value="XM_025718253.1"/>
</dbReference>
<dbReference type="InterPro" id="IPR040059">
    <property type="entry name" value="PUM3"/>
</dbReference>
<evidence type="ECO:0000313" key="8">
    <source>
        <dbReference type="EMBL" id="RAK95794.1"/>
    </source>
</evidence>
<evidence type="ECO:0000313" key="9">
    <source>
        <dbReference type="Proteomes" id="UP000249402"/>
    </source>
</evidence>
<feature type="region of interest" description="Disordered" evidence="6">
    <location>
        <begin position="1"/>
        <end position="151"/>
    </location>
</feature>
<accession>A0A395GK60</accession>
<dbReference type="Proteomes" id="UP000249402">
    <property type="component" value="Unassembled WGS sequence"/>
</dbReference>
<feature type="domain" description="PUM-HD" evidence="7">
    <location>
        <begin position="156"/>
        <end position="532"/>
    </location>
</feature>
<keyword evidence="1" id="KW-0690">Ribosome biogenesis</keyword>
<feature type="region of interest" description="Disordered" evidence="6">
    <location>
        <begin position="667"/>
        <end position="696"/>
    </location>
</feature>
<evidence type="ECO:0000256" key="1">
    <source>
        <dbReference type="ARBA" id="ARBA00022517"/>
    </source>
</evidence>
<sequence>MVGVKRPVDAGDERKGKRTKTKTPVSVPSKKTKSAPVKASKPMSKKGDKSAKKDKKSSKKKVQEESEDDEDEDNFDLDDIEDSEIDALDDEEDDDDDVAMNDVEEEEEEEDEEDTGKQTKSADAQNKSTSRESHAKQKALLQERRAAKPNADMIGRSKKLWEQLRRKSHVPLEERKKLIKELFEIITGRVKDFVFKHDSVRVIQTALKYANMEQRKMIATELKGSYNELAQSRYAKFLVGKLIVHGDAEVRDLIVPEFYGHVKRLIRHPEGSWILDDIYRTVATKEQRANLLREWYGPEFVIFRDDKNGPPSADLSKILEEHPEKRGPIMHFLHELINQLIQKKTSGFTILHDAMLQYYLNTKPGSSEANEFIELLKGDEEGDLVKNLAFTKSGARVIALSLAYSNAKDRKLLTRFYRDTIKMMAGDLHGHMVLLAAYEVIDDTKLTSKLVFPELFNQGMDAEARNEELLYQVTDLTARIPILYPFAGDRAKWLLPEGDHELLKEIREIRKETSKKDPELRRQELIKAASPTLLEFIAARAESLLETSFGCQFISEVLFDADGDKSAALAAVAVAAKSKADTKDAPFVGRLLKSLVQGGRFNPAEKKVEKVQPPLDFHGLLYEQIQDETMSWATGSNVFVVVALAESDDFAKKAELLKTLKKGKKALEKASSEGSKDGKKGSPVSSGAKLLLEKIR</sequence>
<feature type="compositionally biased region" description="Basic and acidic residues" evidence="6">
    <location>
        <begin position="1"/>
        <end position="15"/>
    </location>
</feature>
<dbReference type="EMBL" id="KZ824485">
    <property type="protein sequence ID" value="RAK95794.1"/>
    <property type="molecule type" value="Genomic_DNA"/>
</dbReference>
<dbReference type="GO" id="GO:0006417">
    <property type="term" value="P:regulation of translation"/>
    <property type="evidence" value="ECO:0007669"/>
    <property type="project" value="TreeGrafter"/>
</dbReference>
<protein>
    <submittedName>
        <fullName evidence="8">ARM repeat-containing protein</fullName>
    </submittedName>
</protein>
<feature type="compositionally biased region" description="Acidic residues" evidence="6">
    <location>
        <begin position="65"/>
        <end position="114"/>
    </location>
</feature>
<dbReference type="Gene3D" id="1.25.10.10">
    <property type="entry name" value="Leucine-rich Repeat Variant"/>
    <property type="match status" value="1"/>
</dbReference>
<evidence type="ECO:0000259" key="7">
    <source>
        <dbReference type="PROSITE" id="PS50303"/>
    </source>
</evidence>
<dbReference type="GO" id="GO:0006364">
    <property type="term" value="P:rRNA processing"/>
    <property type="evidence" value="ECO:0007669"/>
    <property type="project" value="UniProtKB-KW"/>
</dbReference>
<dbReference type="PANTHER" id="PTHR13389">
    <property type="entry name" value="PUMILIO HOMOLOG 3"/>
    <property type="match status" value="1"/>
</dbReference>
<keyword evidence="2" id="KW-0698">rRNA processing</keyword>
<feature type="compositionally biased region" description="Polar residues" evidence="6">
    <location>
        <begin position="118"/>
        <end position="128"/>
    </location>
</feature>
<proteinExistence type="predicted"/>
<dbReference type="STRING" id="1448316.A0A395GK60"/>
<dbReference type="GeneID" id="37223118"/>
<dbReference type="GO" id="GO:0005730">
    <property type="term" value="C:nucleolus"/>
    <property type="evidence" value="ECO:0007669"/>
    <property type="project" value="TreeGrafter"/>
</dbReference>
<dbReference type="SMART" id="SM00025">
    <property type="entry name" value="Pumilio"/>
    <property type="match status" value="4"/>
</dbReference>